<organism evidence="4 5">
    <name type="scientific">Keguizhuia sedimenti</name>
    <dbReference type="NCBI Taxonomy" id="3064264"/>
    <lineage>
        <taxon>Bacteria</taxon>
        <taxon>Pseudomonadati</taxon>
        <taxon>Pseudomonadota</taxon>
        <taxon>Betaproteobacteria</taxon>
        <taxon>Burkholderiales</taxon>
        <taxon>Oxalobacteraceae</taxon>
        <taxon>Keguizhuia</taxon>
    </lineage>
</organism>
<evidence type="ECO:0000313" key="5">
    <source>
        <dbReference type="Proteomes" id="UP001225596"/>
    </source>
</evidence>
<feature type="signal peptide" evidence="2">
    <location>
        <begin position="1"/>
        <end position="26"/>
    </location>
</feature>
<sequence>MPFPRSSIRAVIAAAGLFSTAALAFAAGYAERGNPLRLGMAHVPPPYQAGTKFRTPEAIDLTLAENAAKTAQASLKTVRTDSTKGRELLAAGKLDALITSLSPSGKLDRGDLAIRTGYAARPMAIMRTDTTIKTADQLRGRKVCVSEGGPYVGMLASKYGALETVAKAPADSLLAVRTGACDAAVHDSAILEELIKLPEWKKFSASLYLGPAVEQSIVVRRDDTRTLNAVKTAANEWQRSGFINEEIKRMVRHIAFEVYLDQNVPDCH</sequence>
<comment type="caution">
    <text evidence="4">The sequence shown here is derived from an EMBL/GenBank/DDBJ whole genome shotgun (WGS) entry which is preliminary data.</text>
</comment>
<dbReference type="SMART" id="SM00062">
    <property type="entry name" value="PBPb"/>
    <property type="match status" value="1"/>
</dbReference>
<dbReference type="RefSeq" id="WP_338436418.1">
    <property type="nucleotide sequence ID" value="NZ_JAUYVH010000003.1"/>
</dbReference>
<accession>A0ABU1BQA3</accession>
<dbReference type="InterPro" id="IPR001638">
    <property type="entry name" value="Solute-binding_3/MltF_N"/>
</dbReference>
<keyword evidence="5" id="KW-1185">Reference proteome</keyword>
<evidence type="ECO:0000256" key="2">
    <source>
        <dbReference type="SAM" id="SignalP"/>
    </source>
</evidence>
<dbReference type="PANTHER" id="PTHR35936:SF17">
    <property type="entry name" value="ARGININE-BINDING EXTRACELLULAR PROTEIN ARTP"/>
    <property type="match status" value="1"/>
</dbReference>
<reference evidence="4 5" key="1">
    <citation type="submission" date="2023-08" db="EMBL/GenBank/DDBJ databases">
        <title>Oxalobacteraceae gen .nov., isolated from river sludge outside the plant.</title>
        <authorList>
            <person name="Zhao S.Y."/>
        </authorList>
    </citation>
    <scope>NUCLEOTIDE SEQUENCE [LARGE SCALE GENOMIC DNA]</scope>
    <source>
        <strain evidence="4 5">R-40</strain>
    </source>
</reference>
<evidence type="ECO:0000256" key="1">
    <source>
        <dbReference type="ARBA" id="ARBA00022729"/>
    </source>
</evidence>
<protein>
    <submittedName>
        <fullName evidence="4">Transporter substrate-binding domain-containing protein</fullName>
    </submittedName>
</protein>
<name>A0ABU1BQA3_9BURK</name>
<gene>
    <name evidence="4" type="ORF">Q8A64_08750</name>
</gene>
<dbReference type="SUPFAM" id="SSF53850">
    <property type="entry name" value="Periplasmic binding protein-like II"/>
    <property type="match status" value="1"/>
</dbReference>
<evidence type="ECO:0000313" key="4">
    <source>
        <dbReference type="EMBL" id="MDQ9170498.1"/>
    </source>
</evidence>
<dbReference type="Proteomes" id="UP001225596">
    <property type="component" value="Unassembled WGS sequence"/>
</dbReference>
<dbReference type="Gene3D" id="3.40.190.10">
    <property type="entry name" value="Periplasmic binding protein-like II"/>
    <property type="match status" value="2"/>
</dbReference>
<keyword evidence="1 2" id="KW-0732">Signal</keyword>
<proteinExistence type="predicted"/>
<feature type="domain" description="Solute-binding protein family 3/N-terminal" evidence="3">
    <location>
        <begin position="46"/>
        <end position="254"/>
    </location>
</feature>
<feature type="chain" id="PRO_5047178912" evidence="2">
    <location>
        <begin position="27"/>
        <end position="268"/>
    </location>
</feature>
<dbReference type="PANTHER" id="PTHR35936">
    <property type="entry name" value="MEMBRANE-BOUND LYTIC MUREIN TRANSGLYCOSYLASE F"/>
    <property type="match status" value="1"/>
</dbReference>
<dbReference type="EMBL" id="JAUYVH010000003">
    <property type="protein sequence ID" value="MDQ9170498.1"/>
    <property type="molecule type" value="Genomic_DNA"/>
</dbReference>
<evidence type="ECO:0000259" key="3">
    <source>
        <dbReference type="SMART" id="SM00062"/>
    </source>
</evidence>